<dbReference type="Gene3D" id="1.20.920.10">
    <property type="entry name" value="Bromodomain-like"/>
    <property type="match status" value="1"/>
</dbReference>
<proteinExistence type="predicted"/>
<keyword evidence="1 2" id="KW-0103">Bromodomain</keyword>
<evidence type="ECO:0000313" key="6">
    <source>
        <dbReference type="Proteomes" id="UP000886520"/>
    </source>
</evidence>
<feature type="region of interest" description="Disordered" evidence="3">
    <location>
        <begin position="631"/>
        <end position="657"/>
    </location>
</feature>
<evidence type="ECO:0000259" key="4">
    <source>
        <dbReference type="PROSITE" id="PS50014"/>
    </source>
</evidence>
<keyword evidence="6" id="KW-1185">Reference proteome</keyword>
<gene>
    <name evidence="5" type="ORF">GOP47_0005630</name>
</gene>
<dbReference type="EMBL" id="JABFUD020000005">
    <property type="protein sequence ID" value="KAI5080151.1"/>
    <property type="molecule type" value="Genomic_DNA"/>
</dbReference>
<evidence type="ECO:0000256" key="1">
    <source>
        <dbReference type="ARBA" id="ARBA00023117"/>
    </source>
</evidence>
<dbReference type="InterPro" id="IPR036427">
    <property type="entry name" value="Bromodomain-like_sf"/>
</dbReference>
<evidence type="ECO:0000256" key="2">
    <source>
        <dbReference type="PROSITE-ProRule" id="PRU00035"/>
    </source>
</evidence>
<dbReference type="AlphaFoldDB" id="A0A9D4V6E3"/>
<organism evidence="5 6">
    <name type="scientific">Adiantum capillus-veneris</name>
    <name type="common">Maidenhair fern</name>
    <dbReference type="NCBI Taxonomy" id="13818"/>
    <lineage>
        <taxon>Eukaryota</taxon>
        <taxon>Viridiplantae</taxon>
        <taxon>Streptophyta</taxon>
        <taxon>Embryophyta</taxon>
        <taxon>Tracheophyta</taxon>
        <taxon>Polypodiopsida</taxon>
        <taxon>Polypodiidae</taxon>
        <taxon>Polypodiales</taxon>
        <taxon>Pteridineae</taxon>
        <taxon>Pteridaceae</taxon>
        <taxon>Vittarioideae</taxon>
        <taxon>Adiantum</taxon>
    </lineage>
</organism>
<dbReference type="SMART" id="SM00297">
    <property type="entry name" value="BROMO"/>
    <property type="match status" value="1"/>
</dbReference>
<evidence type="ECO:0000256" key="3">
    <source>
        <dbReference type="SAM" id="MobiDB-lite"/>
    </source>
</evidence>
<feature type="region of interest" description="Disordered" evidence="3">
    <location>
        <begin position="572"/>
        <end position="604"/>
    </location>
</feature>
<evidence type="ECO:0000313" key="5">
    <source>
        <dbReference type="EMBL" id="KAI5080151.1"/>
    </source>
</evidence>
<dbReference type="OrthoDB" id="21648at2759"/>
<accession>A0A9D4V6E3</accession>
<comment type="caution">
    <text evidence="5">The sequence shown here is derived from an EMBL/GenBank/DDBJ whole genome shotgun (WGS) entry which is preliminary data.</text>
</comment>
<dbReference type="PANTHER" id="PTHR34057">
    <property type="entry name" value="ELONGATION FACTOR"/>
    <property type="match status" value="1"/>
</dbReference>
<sequence length="657" mass="75273">MCSDAANGPYEDFKVNHEIGCSWEGEASTSESRLHLSDILEMLVRLDQQGVFMNPVDDSIAPNYSKVIKNPMCFLRMQHKVFTEQYTSWLAFVEDFKLICYNAMTYNQKRSQIWNAANLMLRQGKRCLEQQFSKHSVILGLNRMHKGHNHQEKIAADATLGPVAADVLACKNPGAKIQVTADRNFESRERGRADQMIAKDNSSVCEVDVAEENMAYFSPAKSLTKNVSGNIVRPEPEENSRILLDDQATEYSSSFSGTQSELEDDYCTVDSELRDGNGANAPTTENISKRKKRALDGDWKLCKQGIEWRCRWLKLQIQMLQAESNKYRRIAELHKSECQQDSDVGVNTTRCRVLRRRCRRRVEENVDSMLDMSVHPVFSRYEKQNHHNQESSSTEEAVRHESWKKLEFDDFDFDAENDYEDNIVLEKDSIEQYLWQIEALQMQISDLKDQLTRNSPTLENETYLTFKLDAPQNISGLSTRVHLSRRSVARELKGQGGTPSSRRRTSDFDINNVIMPDSLMANYVQPARHVFIETPHWRVIAESAAQDELLSSEEDTDDEVYIARHAHMQAQERQSLYSPLALNKSRNLSTTKERPKSSSTRRGALANAVSVKDLQPAIPTIFGYIPKRKRRKRDWKQCAASGKDPLSALDKLKKHSQ</sequence>
<dbReference type="PRINTS" id="PR00503">
    <property type="entry name" value="BROMODOMAIN"/>
</dbReference>
<dbReference type="CDD" id="cd04369">
    <property type="entry name" value="Bromodomain"/>
    <property type="match status" value="1"/>
</dbReference>
<name>A0A9D4V6E3_ADICA</name>
<dbReference type="SUPFAM" id="SSF47370">
    <property type="entry name" value="Bromodomain"/>
    <property type="match status" value="1"/>
</dbReference>
<feature type="domain" description="Bromo" evidence="4">
    <location>
        <begin position="52"/>
        <end position="114"/>
    </location>
</feature>
<dbReference type="PROSITE" id="PS50014">
    <property type="entry name" value="BROMODOMAIN_2"/>
    <property type="match status" value="1"/>
</dbReference>
<dbReference type="PANTHER" id="PTHR34057:SF1">
    <property type="entry name" value="ELONGATION FACTOR"/>
    <property type="match status" value="1"/>
</dbReference>
<dbReference type="InterPro" id="IPR001487">
    <property type="entry name" value="Bromodomain"/>
</dbReference>
<protein>
    <recommendedName>
        <fullName evidence="4">Bromo domain-containing protein</fullName>
    </recommendedName>
</protein>
<dbReference type="Pfam" id="PF00439">
    <property type="entry name" value="Bromodomain"/>
    <property type="match status" value="1"/>
</dbReference>
<dbReference type="Proteomes" id="UP000886520">
    <property type="component" value="Chromosome 5"/>
</dbReference>
<reference evidence="5 6" key="1">
    <citation type="submission" date="2021-01" db="EMBL/GenBank/DDBJ databases">
        <title>Adiantum capillus-veneris genome.</title>
        <authorList>
            <person name="Fang Y."/>
            <person name="Liao Q."/>
        </authorList>
    </citation>
    <scope>NUCLEOTIDE SEQUENCE [LARGE SCALE GENOMIC DNA]</scope>
    <source>
        <strain evidence="5">H3</strain>
        <tissue evidence="5">Leaf</tissue>
    </source>
</reference>